<dbReference type="RefSeq" id="WP_275228702.1">
    <property type="nucleotide sequence ID" value="NZ_JARESE010000044.1"/>
</dbReference>
<proteinExistence type="predicted"/>
<dbReference type="EMBL" id="JARESE010000044">
    <property type="protein sequence ID" value="MDE8652621.1"/>
    <property type="molecule type" value="Genomic_DNA"/>
</dbReference>
<comment type="caution">
    <text evidence="1">The sequence shown here is derived from an EMBL/GenBank/DDBJ whole genome shotgun (WGS) entry which is preliminary data.</text>
</comment>
<evidence type="ECO:0000313" key="1">
    <source>
        <dbReference type="EMBL" id="MDE8652621.1"/>
    </source>
</evidence>
<dbReference type="Proteomes" id="UP001216253">
    <property type="component" value="Unassembled WGS sequence"/>
</dbReference>
<reference evidence="1 2" key="1">
    <citation type="submission" date="2023-03" db="EMBL/GenBank/DDBJ databases">
        <title>NovoSphingobium album sp. nov. isolated from polycyclic aromatic hydrocarbons- and heavy-metal polluted soil.</title>
        <authorList>
            <person name="Liu Z."/>
            <person name="Wang K."/>
        </authorList>
    </citation>
    <scope>NUCLEOTIDE SEQUENCE [LARGE SCALE GENOMIC DNA]</scope>
    <source>
        <strain evidence="1 2">H3SJ31-1</strain>
    </source>
</reference>
<protein>
    <submittedName>
        <fullName evidence="1">Uncharacterized protein</fullName>
    </submittedName>
</protein>
<organism evidence="1 2">
    <name type="scientific">Novosphingobium album</name>
    <name type="common">ex Liu et al. 2023</name>
    <dbReference type="NCBI Taxonomy" id="3031130"/>
    <lineage>
        <taxon>Bacteria</taxon>
        <taxon>Pseudomonadati</taxon>
        <taxon>Pseudomonadota</taxon>
        <taxon>Alphaproteobacteria</taxon>
        <taxon>Sphingomonadales</taxon>
        <taxon>Sphingomonadaceae</taxon>
        <taxon>Novosphingobium</taxon>
    </lineage>
</organism>
<name>A0ABT5WRH0_9SPHN</name>
<evidence type="ECO:0000313" key="2">
    <source>
        <dbReference type="Proteomes" id="UP001216253"/>
    </source>
</evidence>
<sequence length="100" mass="10335">MSVAGTYECITKTPLGDQNGLFTVVPGEGDSFTGSIAGDLGTMAVENGTIAGNALSWKMKMTVPMPIDLECTATVDGDRLTGEVKAGMFGTMQLTGIRKG</sequence>
<accession>A0ABT5WRH0</accession>
<keyword evidence="2" id="KW-1185">Reference proteome</keyword>
<gene>
    <name evidence="1" type="ORF">PYV00_13000</name>
</gene>